<reference evidence="1 2" key="1">
    <citation type="submission" date="2017-03" db="EMBL/GenBank/DDBJ databases">
        <title>Genomes of endolithic fungi from Antarctica.</title>
        <authorList>
            <person name="Coleine C."/>
            <person name="Masonjones S."/>
            <person name="Stajich J.E."/>
        </authorList>
    </citation>
    <scope>NUCLEOTIDE SEQUENCE [LARGE SCALE GENOMIC DNA]</scope>
    <source>
        <strain evidence="1 2">CCFEE 5311</strain>
    </source>
</reference>
<dbReference type="AlphaFoldDB" id="A0A4V5N9M4"/>
<sequence length="125" mass="13474">MYDELHAGVGTELYEVAVVDIEELIDELMSELVAIVDVVSWQGAAAPEAEGEAALSQVARALALDVKEVLLKTVEGAPLRLEAEDPVEDDPPVLLVLAVAVVEEEDRLLELELELELELLFAALG</sequence>
<name>A0A4V5N9M4_9PEZI</name>
<evidence type="ECO:0000313" key="1">
    <source>
        <dbReference type="EMBL" id="TKA48189.1"/>
    </source>
</evidence>
<dbReference type="EMBL" id="NAJP01000004">
    <property type="protein sequence ID" value="TKA48189.1"/>
    <property type="molecule type" value="Genomic_DNA"/>
</dbReference>
<dbReference type="Proteomes" id="UP000310066">
    <property type="component" value="Unassembled WGS sequence"/>
</dbReference>
<protein>
    <submittedName>
        <fullName evidence="1">Uncharacterized protein</fullName>
    </submittedName>
</protein>
<accession>A0A4V5N9M4</accession>
<organism evidence="1 2">
    <name type="scientific">Friedmanniomyces endolithicus</name>
    <dbReference type="NCBI Taxonomy" id="329885"/>
    <lineage>
        <taxon>Eukaryota</taxon>
        <taxon>Fungi</taxon>
        <taxon>Dikarya</taxon>
        <taxon>Ascomycota</taxon>
        <taxon>Pezizomycotina</taxon>
        <taxon>Dothideomycetes</taxon>
        <taxon>Dothideomycetidae</taxon>
        <taxon>Mycosphaerellales</taxon>
        <taxon>Teratosphaeriaceae</taxon>
        <taxon>Friedmanniomyces</taxon>
    </lineage>
</organism>
<proteinExistence type="predicted"/>
<evidence type="ECO:0000313" key="2">
    <source>
        <dbReference type="Proteomes" id="UP000310066"/>
    </source>
</evidence>
<comment type="caution">
    <text evidence="1">The sequence shown here is derived from an EMBL/GenBank/DDBJ whole genome shotgun (WGS) entry which is preliminary data.</text>
</comment>
<gene>
    <name evidence="1" type="ORF">B0A54_01682</name>
</gene>